<dbReference type="Proteomes" id="UP001596065">
    <property type="component" value="Unassembled WGS sequence"/>
</dbReference>
<comment type="caution">
    <text evidence="1">The sequence shown here is derived from an EMBL/GenBank/DDBJ whole genome shotgun (WGS) entry which is preliminary data.</text>
</comment>
<organism evidence="1 2">
    <name type="scientific">Streptomyces nogalater</name>
    <dbReference type="NCBI Taxonomy" id="38314"/>
    <lineage>
        <taxon>Bacteria</taxon>
        <taxon>Bacillati</taxon>
        <taxon>Actinomycetota</taxon>
        <taxon>Actinomycetes</taxon>
        <taxon>Kitasatosporales</taxon>
        <taxon>Streptomycetaceae</taxon>
        <taxon>Streptomyces</taxon>
    </lineage>
</organism>
<reference evidence="2" key="1">
    <citation type="journal article" date="2019" name="Int. J. Syst. Evol. Microbiol.">
        <title>The Global Catalogue of Microorganisms (GCM) 10K type strain sequencing project: providing services to taxonomists for standard genome sequencing and annotation.</title>
        <authorList>
            <consortium name="The Broad Institute Genomics Platform"/>
            <consortium name="The Broad Institute Genome Sequencing Center for Infectious Disease"/>
            <person name="Wu L."/>
            <person name="Ma J."/>
        </authorList>
    </citation>
    <scope>NUCLEOTIDE SEQUENCE [LARGE SCALE GENOMIC DNA]</scope>
    <source>
        <strain evidence="2">KCTC 5701</strain>
    </source>
</reference>
<dbReference type="RefSeq" id="WP_344347236.1">
    <property type="nucleotide sequence ID" value="NZ_BAAASM010000009.1"/>
</dbReference>
<keyword evidence="2" id="KW-1185">Reference proteome</keyword>
<evidence type="ECO:0000313" key="1">
    <source>
        <dbReference type="EMBL" id="MFC5654467.1"/>
    </source>
</evidence>
<proteinExistence type="predicted"/>
<accession>A0ABW0WAX7</accession>
<sequence>MKRSTLLMFHYANHSRDIDNRTSMADARTALCIESGVALEDIDPATGHDWSRRAYDNVRASWVSTVKYHGLTDGYLQAGLREAFGRWAERRPEFTEGDDWETAAEVAHRTYWDDEVGHLCNASGCVACYPLAAEDLAIPAEIAALDAAGA</sequence>
<name>A0ABW0WAX7_STRNO</name>
<protein>
    <submittedName>
        <fullName evidence="1">Uncharacterized protein</fullName>
    </submittedName>
</protein>
<evidence type="ECO:0000313" key="2">
    <source>
        <dbReference type="Proteomes" id="UP001596065"/>
    </source>
</evidence>
<dbReference type="EMBL" id="JBHSOE010000003">
    <property type="protein sequence ID" value="MFC5654467.1"/>
    <property type="molecule type" value="Genomic_DNA"/>
</dbReference>
<gene>
    <name evidence="1" type="ORF">ACFP3J_03035</name>
</gene>